<evidence type="ECO:0000313" key="7">
    <source>
        <dbReference type="Proteomes" id="UP001530315"/>
    </source>
</evidence>
<evidence type="ECO:0000259" key="5">
    <source>
        <dbReference type="PROSITE" id="PS50102"/>
    </source>
</evidence>
<dbReference type="InterPro" id="IPR000504">
    <property type="entry name" value="RRM_dom"/>
</dbReference>
<dbReference type="GO" id="GO:0009967">
    <property type="term" value="P:positive regulation of signal transduction"/>
    <property type="evidence" value="ECO:0007669"/>
    <property type="project" value="UniProtKB-ARBA"/>
</dbReference>
<evidence type="ECO:0000256" key="2">
    <source>
        <dbReference type="ARBA" id="ARBA00022884"/>
    </source>
</evidence>
<comment type="caution">
    <text evidence="6">The sequence shown here is derived from an EMBL/GenBank/DDBJ whole genome shotgun (WGS) entry which is preliminary data.</text>
</comment>
<dbReference type="GO" id="GO:0010629">
    <property type="term" value="P:negative regulation of gene expression"/>
    <property type="evidence" value="ECO:0007669"/>
    <property type="project" value="UniProtKB-ARBA"/>
</dbReference>
<feature type="region of interest" description="Disordered" evidence="4">
    <location>
        <begin position="1"/>
        <end position="41"/>
    </location>
</feature>
<feature type="compositionally biased region" description="Polar residues" evidence="4">
    <location>
        <begin position="456"/>
        <end position="476"/>
    </location>
</feature>
<feature type="region of interest" description="Disordered" evidence="4">
    <location>
        <begin position="403"/>
        <end position="426"/>
    </location>
</feature>
<dbReference type="Proteomes" id="UP001530315">
    <property type="component" value="Unassembled WGS sequence"/>
</dbReference>
<keyword evidence="7" id="KW-1185">Reference proteome</keyword>
<dbReference type="FunFam" id="3.30.70.330:FF:000383">
    <property type="entry name" value="Sex lethal, isoform D"/>
    <property type="match status" value="1"/>
</dbReference>
<feature type="region of interest" description="Disordered" evidence="4">
    <location>
        <begin position="452"/>
        <end position="528"/>
    </location>
</feature>
<dbReference type="GO" id="GO:0005737">
    <property type="term" value="C:cytoplasm"/>
    <property type="evidence" value="ECO:0007669"/>
    <property type="project" value="UniProtKB-ARBA"/>
</dbReference>
<keyword evidence="2 3" id="KW-0694">RNA-binding</keyword>
<evidence type="ECO:0000256" key="3">
    <source>
        <dbReference type="PROSITE-ProRule" id="PRU00176"/>
    </source>
</evidence>
<dbReference type="PANTHER" id="PTHR48025">
    <property type="entry name" value="OS02G0815200 PROTEIN"/>
    <property type="match status" value="1"/>
</dbReference>
<feature type="region of interest" description="Disordered" evidence="4">
    <location>
        <begin position="277"/>
        <end position="317"/>
    </location>
</feature>
<dbReference type="CDD" id="cd12362">
    <property type="entry name" value="RRM3_CELF1-6"/>
    <property type="match status" value="1"/>
</dbReference>
<evidence type="ECO:0000313" key="6">
    <source>
        <dbReference type="EMBL" id="KAL3793794.1"/>
    </source>
</evidence>
<keyword evidence="1" id="KW-0677">Repeat</keyword>
<dbReference type="InterPro" id="IPR050502">
    <property type="entry name" value="Euk_RNA-bind_prot"/>
</dbReference>
<dbReference type="AlphaFoldDB" id="A0ABD3Q046"/>
<dbReference type="GO" id="GO:0003729">
    <property type="term" value="F:mRNA binding"/>
    <property type="evidence" value="ECO:0007669"/>
    <property type="project" value="UniProtKB-ARBA"/>
</dbReference>
<evidence type="ECO:0000256" key="4">
    <source>
        <dbReference type="SAM" id="MobiDB-lite"/>
    </source>
</evidence>
<name>A0ABD3Q046_9STRA</name>
<dbReference type="EMBL" id="JALLAZ020000501">
    <property type="protein sequence ID" value="KAL3793794.1"/>
    <property type="molecule type" value="Genomic_DNA"/>
</dbReference>
<reference evidence="6 7" key="1">
    <citation type="submission" date="2024-10" db="EMBL/GenBank/DDBJ databases">
        <title>Updated reference genomes for cyclostephanoid diatoms.</title>
        <authorList>
            <person name="Roberts W.R."/>
            <person name="Alverson A.J."/>
        </authorList>
    </citation>
    <scope>NUCLEOTIDE SEQUENCE [LARGE SCALE GENOMIC DNA]</scope>
    <source>
        <strain evidence="6 7">AJA276-08</strain>
    </source>
</reference>
<dbReference type="SUPFAM" id="SSF54928">
    <property type="entry name" value="RNA-binding domain, RBD"/>
    <property type="match status" value="1"/>
</dbReference>
<organism evidence="6 7">
    <name type="scientific">Stephanodiscus triporus</name>
    <dbReference type="NCBI Taxonomy" id="2934178"/>
    <lineage>
        <taxon>Eukaryota</taxon>
        <taxon>Sar</taxon>
        <taxon>Stramenopiles</taxon>
        <taxon>Ochrophyta</taxon>
        <taxon>Bacillariophyta</taxon>
        <taxon>Coscinodiscophyceae</taxon>
        <taxon>Thalassiosirophycidae</taxon>
        <taxon>Stephanodiscales</taxon>
        <taxon>Stephanodiscaceae</taxon>
        <taxon>Stephanodiscus</taxon>
    </lineage>
</organism>
<dbReference type="Pfam" id="PF00076">
    <property type="entry name" value="RRM_1"/>
    <property type="match status" value="1"/>
</dbReference>
<evidence type="ECO:0000256" key="1">
    <source>
        <dbReference type="ARBA" id="ARBA00022737"/>
    </source>
</evidence>
<sequence length="528" mass="56566">MDGRDEEGLQEEIPPRVATSYSSILPSMPSGDGDNQDLQPVAPQAVRHPHFPMTGGPAYELTPGYTPPPGSSLGPILPSSLPMTHPAYSDSTTRSGTYSTLPPLEASSGTGMPSSGSILPSSSPMGHFAYSPATTREGTYSTLPPFDASPSTVMPGAGGILPSRSPTGHSPYSPLTTGPGTHYSTLPPFDASPAGPSYPGYESYQSPLYNYGSGGQFSYDANSAMPHASFGGMTGYQPGYAHPQAPTGVGYAGMGSYSAYGAQGYSYLGRGEYPQQYKGQPQHGAYGAPRRGRGHHLGPPRSFARNPGRPIVNSDNRENPGGVTLFVFYIPNDMTNHDLHELFKVHGHILSVSIKTEEDTGRGKGFGFVSFESAESAASAIQHLNGYQIQGKRLKVDYKKNKREEKYSHEHYQPHSGLGPPRDFARPYEHRLNYHQPPVSDFVPIQDHVEEEYSKAKQSAQGSFPVQEKSVPQSREQNVHKSVLPPFEHLSGASDSDSYVSGEKNAASSPAPFADLSDIGTALPDTED</sequence>
<dbReference type="PANTHER" id="PTHR48025:SF1">
    <property type="entry name" value="RRM DOMAIN-CONTAINING PROTEIN"/>
    <property type="match status" value="1"/>
</dbReference>
<dbReference type="InterPro" id="IPR035979">
    <property type="entry name" value="RBD_domain_sf"/>
</dbReference>
<accession>A0ABD3Q046</accession>
<dbReference type="Gene3D" id="3.30.70.330">
    <property type="match status" value="1"/>
</dbReference>
<protein>
    <recommendedName>
        <fullName evidence="5">RRM domain-containing protein</fullName>
    </recommendedName>
</protein>
<gene>
    <name evidence="6" type="ORF">ACHAW5_009581</name>
</gene>
<dbReference type="PROSITE" id="PS50102">
    <property type="entry name" value="RRM"/>
    <property type="match status" value="1"/>
</dbReference>
<feature type="compositionally biased region" description="Basic and acidic residues" evidence="4">
    <location>
        <begin position="403"/>
        <end position="413"/>
    </location>
</feature>
<proteinExistence type="predicted"/>
<feature type="domain" description="RRM" evidence="5">
    <location>
        <begin position="323"/>
        <end position="401"/>
    </location>
</feature>
<dbReference type="SMART" id="SM00360">
    <property type="entry name" value="RRM"/>
    <property type="match status" value="1"/>
</dbReference>
<dbReference type="InterPro" id="IPR012677">
    <property type="entry name" value="Nucleotide-bd_a/b_plait_sf"/>
</dbReference>